<dbReference type="EMBL" id="CM042051">
    <property type="protein sequence ID" value="KAI3729498.1"/>
    <property type="molecule type" value="Genomic_DNA"/>
</dbReference>
<gene>
    <name evidence="1" type="ORF">L6452_18158</name>
</gene>
<name>A0ACB9C5R3_ARCLA</name>
<evidence type="ECO:0000313" key="1">
    <source>
        <dbReference type="EMBL" id="KAI3729498.1"/>
    </source>
</evidence>
<evidence type="ECO:0000313" key="2">
    <source>
        <dbReference type="Proteomes" id="UP001055879"/>
    </source>
</evidence>
<accession>A0ACB9C5R3</accession>
<sequence length="94" mass="10747">MGDVASPYLSITLGTRLASGYPSRMTSQIKKWLFSLIRIRTSSSFASSVEHKWLDWFAELSEYAGDAIVAAEFEEEDEQYLEFKEFESGYECVI</sequence>
<reference evidence="2" key="1">
    <citation type="journal article" date="2022" name="Mol. Ecol. Resour.">
        <title>The genomes of chicory, endive, great burdock and yacon provide insights into Asteraceae palaeo-polyploidization history and plant inulin production.</title>
        <authorList>
            <person name="Fan W."/>
            <person name="Wang S."/>
            <person name="Wang H."/>
            <person name="Wang A."/>
            <person name="Jiang F."/>
            <person name="Liu H."/>
            <person name="Zhao H."/>
            <person name="Xu D."/>
            <person name="Zhang Y."/>
        </authorList>
    </citation>
    <scope>NUCLEOTIDE SEQUENCE [LARGE SCALE GENOMIC DNA]</scope>
    <source>
        <strain evidence="2">cv. Niubang</strain>
    </source>
</reference>
<reference evidence="1 2" key="2">
    <citation type="journal article" date="2022" name="Mol. Ecol. Resour.">
        <title>The genomes of chicory, endive, great burdock and yacon provide insights into Asteraceae paleo-polyploidization history and plant inulin production.</title>
        <authorList>
            <person name="Fan W."/>
            <person name="Wang S."/>
            <person name="Wang H."/>
            <person name="Wang A."/>
            <person name="Jiang F."/>
            <person name="Liu H."/>
            <person name="Zhao H."/>
            <person name="Xu D."/>
            <person name="Zhang Y."/>
        </authorList>
    </citation>
    <scope>NUCLEOTIDE SEQUENCE [LARGE SCALE GENOMIC DNA]</scope>
    <source>
        <strain evidence="2">cv. Niubang</strain>
    </source>
</reference>
<organism evidence="1 2">
    <name type="scientific">Arctium lappa</name>
    <name type="common">Greater burdock</name>
    <name type="synonym">Lappa major</name>
    <dbReference type="NCBI Taxonomy" id="4217"/>
    <lineage>
        <taxon>Eukaryota</taxon>
        <taxon>Viridiplantae</taxon>
        <taxon>Streptophyta</taxon>
        <taxon>Embryophyta</taxon>
        <taxon>Tracheophyta</taxon>
        <taxon>Spermatophyta</taxon>
        <taxon>Magnoliopsida</taxon>
        <taxon>eudicotyledons</taxon>
        <taxon>Gunneridae</taxon>
        <taxon>Pentapetalae</taxon>
        <taxon>asterids</taxon>
        <taxon>campanulids</taxon>
        <taxon>Asterales</taxon>
        <taxon>Asteraceae</taxon>
        <taxon>Carduoideae</taxon>
        <taxon>Cardueae</taxon>
        <taxon>Arctiinae</taxon>
        <taxon>Arctium</taxon>
    </lineage>
</organism>
<keyword evidence="2" id="KW-1185">Reference proteome</keyword>
<proteinExistence type="predicted"/>
<dbReference type="Proteomes" id="UP001055879">
    <property type="component" value="Linkage Group LG05"/>
</dbReference>
<comment type="caution">
    <text evidence="1">The sequence shown here is derived from an EMBL/GenBank/DDBJ whole genome shotgun (WGS) entry which is preliminary data.</text>
</comment>
<protein>
    <submittedName>
        <fullName evidence="1">Uncharacterized protein</fullName>
    </submittedName>
</protein>